<protein>
    <recommendedName>
        <fullName evidence="11">G-protein coupled receptors family 3 profile domain-containing protein</fullName>
    </recommendedName>
</protein>
<feature type="transmembrane region" description="Helical" evidence="10">
    <location>
        <begin position="737"/>
        <end position="757"/>
    </location>
</feature>
<dbReference type="AlphaFoldDB" id="A0A8H7SAA3"/>
<dbReference type="GO" id="GO:0007214">
    <property type="term" value="P:gamma-aminobutyric acid signaling pathway"/>
    <property type="evidence" value="ECO:0007669"/>
    <property type="project" value="TreeGrafter"/>
</dbReference>
<evidence type="ECO:0000256" key="4">
    <source>
        <dbReference type="ARBA" id="ARBA00023040"/>
    </source>
</evidence>
<feature type="transmembrane region" description="Helical" evidence="10">
    <location>
        <begin position="513"/>
        <end position="535"/>
    </location>
</feature>
<keyword evidence="7" id="KW-0325">Glycoprotein</keyword>
<feature type="transmembrane region" description="Helical" evidence="10">
    <location>
        <begin position="711"/>
        <end position="731"/>
    </location>
</feature>
<accession>A0A8H7SAA3</accession>
<feature type="compositionally biased region" description="Basic and acidic residues" evidence="9">
    <location>
        <begin position="977"/>
        <end position="989"/>
    </location>
</feature>
<dbReference type="PROSITE" id="PS50259">
    <property type="entry name" value="G_PROTEIN_RECEP_F3_4"/>
    <property type="match status" value="1"/>
</dbReference>
<feature type="transmembrane region" description="Helical" evidence="10">
    <location>
        <begin position="619"/>
        <end position="640"/>
    </location>
</feature>
<feature type="transmembrane region" description="Helical" evidence="10">
    <location>
        <begin position="668"/>
        <end position="690"/>
    </location>
</feature>
<evidence type="ECO:0000313" key="12">
    <source>
        <dbReference type="EMBL" id="KAG2224985.1"/>
    </source>
</evidence>
<keyword evidence="3 10" id="KW-1133">Transmembrane helix</keyword>
<evidence type="ECO:0000256" key="8">
    <source>
        <dbReference type="ARBA" id="ARBA00023224"/>
    </source>
</evidence>
<keyword evidence="13" id="KW-1185">Reference proteome</keyword>
<dbReference type="GO" id="GO:0004965">
    <property type="term" value="F:G protein-coupled GABA receptor activity"/>
    <property type="evidence" value="ECO:0007669"/>
    <property type="project" value="InterPro"/>
</dbReference>
<keyword evidence="4" id="KW-0297">G-protein coupled receptor</keyword>
<evidence type="ECO:0000256" key="1">
    <source>
        <dbReference type="ARBA" id="ARBA00004141"/>
    </source>
</evidence>
<dbReference type="Pfam" id="PF00003">
    <property type="entry name" value="7tm_3"/>
    <property type="match status" value="1"/>
</dbReference>
<keyword evidence="8" id="KW-0807">Transducer</keyword>
<dbReference type="CDD" id="cd15047">
    <property type="entry name" value="7tmC_GABA-B-like"/>
    <property type="match status" value="1"/>
</dbReference>
<dbReference type="Pfam" id="PF01094">
    <property type="entry name" value="ANF_receptor"/>
    <property type="match status" value="1"/>
</dbReference>
<keyword evidence="6" id="KW-0675">Receptor</keyword>
<feature type="domain" description="G-protein coupled receptors family 3 profile" evidence="11">
    <location>
        <begin position="510"/>
        <end position="770"/>
    </location>
</feature>
<feature type="transmembrane region" description="Helical" evidence="10">
    <location>
        <begin position="547"/>
        <end position="570"/>
    </location>
</feature>
<evidence type="ECO:0000313" key="13">
    <source>
        <dbReference type="Proteomes" id="UP000646827"/>
    </source>
</evidence>
<organism evidence="12 13">
    <name type="scientific">Circinella minor</name>
    <dbReference type="NCBI Taxonomy" id="1195481"/>
    <lineage>
        <taxon>Eukaryota</taxon>
        <taxon>Fungi</taxon>
        <taxon>Fungi incertae sedis</taxon>
        <taxon>Mucoromycota</taxon>
        <taxon>Mucoromycotina</taxon>
        <taxon>Mucoromycetes</taxon>
        <taxon>Mucorales</taxon>
        <taxon>Lichtheimiaceae</taxon>
        <taxon>Circinella</taxon>
    </lineage>
</organism>
<feature type="region of interest" description="Disordered" evidence="9">
    <location>
        <begin position="792"/>
        <end position="817"/>
    </location>
</feature>
<dbReference type="OrthoDB" id="5984008at2759"/>
<evidence type="ECO:0000256" key="9">
    <source>
        <dbReference type="SAM" id="MobiDB-lite"/>
    </source>
</evidence>
<keyword evidence="2 10" id="KW-0812">Transmembrane</keyword>
<dbReference type="PANTHER" id="PTHR10519:SF20">
    <property type="entry name" value="G-PROTEIN COUPLED RECEPTOR 156-RELATED"/>
    <property type="match status" value="1"/>
</dbReference>
<feature type="region of interest" description="Disordered" evidence="9">
    <location>
        <begin position="970"/>
        <end position="1034"/>
    </location>
</feature>
<dbReference type="GO" id="GO:0038039">
    <property type="term" value="C:G protein-coupled receptor heterodimeric complex"/>
    <property type="evidence" value="ECO:0007669"/>
    <property type="project" value="TreeGrafter"/>
</dbReference>
<feature type="compositionally biased region" description="Low complexity" evidence="9">
    <location>
        <begin position="1000"/>
        <end position="1011"/>
    </location>
</feature>
<dbReference type="PRINTS" id="PR01176">
    <property type="entry name" value="GABABRECEPTR"/>
</dbReference>
<dbReference type="EMBL" id="JAEPRB010000034">
    <property type="protein sequence ID" value="KAG2224985.1"/>
    <property type="molecule type" value="Genomic_DNA"/>
</dbReference>
<dbReference type="InterPro" id="IPR017978">
    <property type="entry name" value="GPCR_3_C"/>
</dbReference>
<feature type="non-terminal residue" evidence="12">
    <location>
        <position position="1"/>
    </location>
</feature>
<keyword evidence="5 10" id="KW-0472">Membrane</keyword>
<evidence type="ECO:0000259" key="11">
    <source>
        <dbReference type="PROSITE" id="PS50259"/>
    </source>
</evidence>
<dbReference type="InterPro" id="IPR002455">
    <property type="entry name" value="GPCR3_GABA-B"/>
</dbReference>
<feature type="transmembrane region" description="Helical" evidence="10">
    <location>
        <begin position="576"/>
        <end position="598"/>
    </location>
</feature>
<comment type="subcellular location">
    <subcellularLocation>
        <location evidence="1">Membrane</location>
        <topology evidence="1">Multi-pass membrane protein</topology>
    </subcellularLocation>
</comment>
<evidence type="ECO:0000256" key="7">
    <source>
        <dbReference type="ARBA" id="ARBA00023180"/>
    </source>
</evidence>
<dbReference type="Proteomes" id="UP000646827">
    <property type="component" value="Unassembled WGS sequence"/>
</dbReference>
<evidence type="ECO:0000256" key="5">
    <source>
        <dbReference type="ARBA" id="ARBA00023136"/>
    </source>
</evidence>
<dbReference type="PRINTS" id="PR00248">
    <property type="entry name" value="GPCRMGR"/>
</dbReference>
<dbReference type="InterPro" id="IPR000337">
    <property type="entry name" value="GPCR_3"/>
</dbReference>
<proteinExistence type="predicted"/>
<dbReference type="InterPro" id="IPR001828">
    <property type="entry name" value="ANF_lig-bd_rcpt"/>
</dbReference>
<evidence type="ECO:0000256" key="3">
    <source>
        <dbReference type="ARBA" id="ARBA00022989"/>
    </source>
</evidence>
<feature type="compositionally biased region" description="Low complexity" evidence="9">
    <location>
        <begin position="805"/>
        <end position="815"/>
    </location>
</feature>
<gene>
    <name evidence="12" type="ORF">INT45_000106</name>
</gene>
<dbReference type="Gene3D" id="3.40.50.2300">
    <property type="match status" value="2"/>
</dbReference>
<evidence type="ECO:0000256" key="10">
    <source>
        <dbReference type="SAM" id="Phobius"/>
    </source>
</evidence>
<dbReference type="InterPro" id="IPR028082">
    <property type="entry name" value="Peripla_BP_I"/>
</dbReference>
<reference evidence="12 13" key="1">
    <citation type="submission" date="2020-12" db="EMBL/GenBank/DDBJ databases">
        <title>Metabolic potential, ecology and presence of endohyphal bacteria is reflected in genomic diversity of Mucoromycotina.</title>
        <authorList>
            <person name="Muszewska A."/>
            <person name="Okrasinska A."/>
            <person name="Steczkiewicz K."/>
            <person name="Drgas O."/>
            <person name="Orlowska M."/>
            <person name="Perlinska-Lenart U."/>
            <person name="Aleksandrzak-Piekarczyk T."/>
            <person name="Szatraj K."/>
            <person name="Zielenkiewicz U."/>
            <person name="Pilsyk S."/>
            <person name="Malc E."/>
            <person name="Mieczkowski P."/>
            <person name="Kruszewska J.S."/>
            <person name="Biernat P."/>
            <person name="Pawlowska J."/>
        </authorList>
    </citation>
    <scope>NUCLEOTIDE SEQUENCE [LARGE SCALE GENOMIC DNA]</scope>
    <source>
        <strain evidence="12 13">CBS 142.35</strain>
    </source>
</reference>
<sequence length="1034" mass="115126">MSQSVINNNAGPTNGTRVFGVHINDDPYNEITQVDNNTVIIRPRMNTTGLTELKIGLLLPFSQTNDEFTAEIVWGGSSAIRMAMNDINTRGVIPGAYVTLIEKDSFPEASVDQSAVTDAVYASVTLLQQGVIGVIGDVSSSWTSLSALMTSTLEIPQCSFTASAVAFSDKTQYKYFFRTVPTQVIMADVMLAFAAKQGWSKVGVIYTDDPVGQQFCQHTIIQASNSNIQITRYQAFSQENPEQDAASSLYNVTTGGARVILVAATGDALTSIMLQAAEMGYMENEYVWLLIGDPTIDLQNAINSRNSNLTKTPETTITKTKTSPAYPLAINSSTPIDFNSTYNGLFMFDNWLALYGYPPFDQFMDAWSGLDPKAYPYAGNRTITTNEGLAYSCMMVMAEGFSHTIANTTNHTHGLEQLRAGDLGQYMTPPAFNVGYVGPEGPMMFDSNGDVTTANYEIYNLQYGISNKIGSSMNHDINITGTIIFHDGSSHPPSDAPPSNPLNPNLTSPIGQVILIVSSLGILIALSVLLLVIVYRKNEIFKASSPLFCCLELVGFIMTYSSVMMMIGIPDPASCYVVPVLFNLGFLLILGNLIAKNYRIYRIFNNIFITRTVITDFQLIKTTSMVVAVDMIILIIGLVVSQPLPRRIDVSFSTHYWECHASRNDTEIVFLVLSAIYASAMLLFATFLAYKTRAAGQRYSHYSETKQMGLSVYNILFSALIGFAILVNPLADFYTKYYIVVIAILWATTFSLLALFLPKVQAFIKQQHKERAGIFAMYHHLIKRIRKHHHNKRDHESSIHHSQHHQQTMSQNSTSYGNHSGSFHTVGGGELISLNQMVHHGPLDSSETANNNYVEVHEGEMPIRRVFRYFPIFSHWEMQHIMVFPCLGYFSFFSERTKEGAVMSYREATIHSAQLEEYVLKIHGQGMHDMYIQLPDLDALKTWQSAFNDGSQRKKQQGKKNIVSSSFLHLDSDDDEQNGHPHSADEAKHIPSYKIPPSPILQQPQQQQTHHSSQRNLLSRRESERSSVTSETVA</sequence>
<comment type="caution">
    <text evidence="12">The sequence shown here is derived from an EMBL/GenBank/DDBJ whole genome shotgun (WGS) entry which is preliminary data.</text>
</comment>
<evidence type="ECO:0000256" key="2">
    <source>
        <dbReference type="ARBA" id="ARBA00022692"/>
    </source>
</evidence>
<name>A0A8H7SAA3_9FUNG</name>
<evidence type="ECO:0000256" key="6">
    <source>
        <dbReference type="ARBA" id="ARBA00023170"/>
    </source>
</evidence>
<dbReference type="PANTHER" id="PTHR10519">
    <property type="entry name" value="GABA-B RECEPTOR"/>
    <property type="match status" value="1"/>
</dbReference>
<dbReference type="SUPFAM" id="SSF53822">
    <property type="entry name" value="Periplasmic binding protein-like I"/>
    <property type="match status" value="1"/>
</dbReference>